<organism evidence="2 3">
    <name type="scientific">Morchella conica CCBAS932</name>
    <dbReference type="NCBI Taxonomy" id="1392247"/>
    <lineage>
        <taxon>Eukaryota</taxon>
        <taxon>Fungi</taxon>
        <taxon>Dikarya</taxon>
        <taxon>Ascomycota</taxon>
        <taxon>Pezizomycotina</taxon>
        <taxon>Pezizomycetes</taxon>
        <taxon>Pezizales</taxon>
        <taxon>Morchellaceae</taxon>
        <taxon>Morchella</taxon>
    </lineage>
</organism>
<feature type="region of interest" description="Disordered" evidence="1">
    <location>
        <begin position="251"/>
        <end position="284"/>
    </location>
</feature>
<feature type="region of interest" description="Disordered" evidence="1">
    <location>
        <begin position="104"/>
        <end position="172"/>
    </location>
</feature>
<sequence>MVVLRNRSLSTTATRSSTPPARAPGRKSTRVNISKQDGSDDEMLECIVVRSSLPSQVITSNSVRLKRAGVHKPVKPISGSRFAFLNTPVSKSFSPPIRQAYTDSDAEESVMALDGSSRRKAAKRKYITQSTPDHNLSEPETLESRPQMLPESPPSSVFGSSSKQLSAPSVRPCKAPESCKSLASPLSLQHRQVLNSNHVVDEVSTSRRHFTREHSAPMISLSNSTRPVSSNANQQSRKCMGRVQQHPDHVVVPKDRSPTQGAFREDSISSGTNTSRRPLSNTGQVTILGSSRFLRGRKNVTHLSLEASAKKARRSKKAVFQNSGSDEILASFHEETGCKQQGADTQTPAPSTASLQPVDREQGYQLSKLDIFTSILPATVLSKSGPELSHEPQLCSEKDESDAYVETLLLMSGLSPEAVNEMMFQRQSHRVV</sequence>
<dbReference type="EMBL" id="ML119165">
    <property type="protein sequence ID" value="RPB08329.1"/>
    <property type="molecule type" value="Genomic_DNA"/>
</dbReference>
<evidence type="ECO:0000313" key="2">
    <source>
        <dbReference type="EMBL" id="RPB08329.1"/>
    </source>
</evidence>
<dbReference type="AlphaFoldDB" id="A0A3N4KG42"/>
<feature type="region of interest" description="Disordered" evidence="1">
    <location>
        <begin position="336"/>
        <end position="356"/>
    </location>
</feature>
<gene>
    <name evidence="2" type="ORF">P167DRAFT_578427</name>
</gene>
<name>A0A3N4KG42_9PEZI</name>
<dbReference type="Proteomes" id="UP000277580">
    <property type="component" value="Unassembled WGS sequence"/>
</dbReference>
<feature type="compositionally biased region" description="Polar residues" evidence="1">
    <location>
        <begin position="268"/>
        <end position="284"/>
    </location>
</feature>
<protein>
    <submittedName>
        <fullName evidence="2">Uncharacterized protein</fullName>
    </submittedName>
</protein>
<feature type="compositionally biased region" description="Polar residues" evidence="1">
    <location>
        <begin position="338"/>
        <end position="355"/>
    </location>
</feature>
<proteinExistence type="predicted"/>
<reference evidence="2 3" key="1">
    <citation type="journal article" date="2018" name="Nat. Ecol. Evol.">
        <title>Pezizomycetes genomes reveal the molecular basis of ectomycorrhizal truffle lifestyle.</title>
        <authorList>
            <person name="Murat C."/>
            <person name="Payen T."/>
            <person name="Noel B."/>
            <person name="Kuo A."/>
            <person name="Morin E."/>
            <person name="Chen J."/>
            <person name="Kohler A."/>
            <person name="Krizsan K."/>
            <person name="Balestrini R."/>
            <person name="Da Silva C."/>
            <person name="Montanini B."/>
            <person name="Hainaut M."/>
            <person name="Levati E."/>
            <person name="Barry K.W."/>
            <person name="Belfiori B."/>
            <person name="Cichocki N."/>
            <person name="Clum A."/>
            <person name="Dockter R.B."/>
            <person name="Fauchery L."/>
            <person name="Guy J."/>
            <person name="Iotti M."/>
            <person name="Le Tacon F."/>
            <person name="Lindquist E.A."/>
            <person name="Lipzen A."/>
            <person name="Malagnac F."/>
            <person name="Mello A."/>
            <person name="Molinier V."/>
            <person name="Miyauchi S."/>
            <person name="Poulain J."/>
            <person name="Riccioni C."/>
            <person name="Rubini A."/>
            <person name="Sitrit Y."/>
            <person name="Splivallo R."/>
            <person name="Traeger S."/>
            <person name="Wang M."/>
            <person name="Zifcakova L."/>
            <person name="Wipf D."/>
            <person name="Zambonelli A."/>
            <person name="Paolocci F."/>
            <person name="Nowrousian M."/>
            <person name="Ottonello S."/>
            <person name="Baldrian P."/>
            <person name="Spatafora J.W."/>
            <person name="Henrissat B."/>
            <person name="Nagy L.G."/>
            <person name="Aury J.M."/>
            <person name="Wincker P."/>
            <person name="Grigoriev I.V."/>
            <person name="Bonfante P."/>
            <person name="Martin F.M."/>
        </authorList>
    </citation>
    <scope>NUCLEOTIDE SEQUENCE [LARGE SCALE GENOMIC DNA]</scope>
    <source>
        <strain evidence="2 3">CCBAS932</strain>
    </source>
</reference>
<feature type="compositionally biased region" description="Low complexity" evidence="1">
    <location>
        <begin position="7"/>
        <end position="20"/>
    </location>
</feature>
<dbReference type="OrthoDB" id="10359367at2759"/>
<accession>A0A3N4KG42</accession>
<evidence type="ECO:0000313" key="3">
    <source>
        <dbReference type="Proteomes" id="UP000277580"/>
    </source>
</evidence>
<feature type="compositionally biased region" description="Basic and acidic residues" evidence="1">
    <location>
        <begin position="251"/>
        <end position="267"/>
    </location>
</feature>
<feature type="region of interest" description="Disordered" evidence="1">
    <location>
        <begin position="1"/>
        <end position="37"/>
    </location>
</feature>
<dbReference type="InParanoid" id="A0A3N4KG42"/>
<keyword evidence="3" id="KW-1185">Reference proteome</keyword>
<evidence type="ECO:0000256" key="1">
    <source>
        <dbReference type="SAM" id="MobiDB-lite"/>
    </source>
</evidence>